<accession>A0ABU9AKR1</accession>
<dbReference type="PANTHER" id="PTHR37042">
    <property type="entry name" value="OUTER MEMBRANE PROTEIN RV1973"/>
    <property type="match status" value="1"/>
</dbReference>
<proteinExistence type="predicted"/>
<protein>
    <recommendedName>
        <fullName evidence="5">Mce-associated membrane protein</fullName>
    </recommendedName>
</protein>
<comment type="caution">
    <text evidence="3">The sequence shown here is derived from an EMBL/GenBank/DDBJ whole genome shotgun (WGS) entry which is preliminary data.</text>
</comment>
<evidence type="ECO:0000313" key="3">
    <source>
        <dbReference type="EMBL" id="MEK6466481.1"/>
    </source>
</evidence>
<evidence type="ECO:0000256" key="1">
    <source>
        <dbReference type="ARBA" id="ARBA00004370"/>
    </source>
</evidence>
<dbReference type="Proteomes" id="UP001367513">
    <property type="component" value="Unassembled WGS sequence"/>
</dbReference>
<reference evidence="3 4" key="1">
    <citation type="submission" date="2024-03" db="EMBL/GenBank/DDBJ databases">
        <title>Draft genome sequence of Pseudonocardia carboxydivorans JCM 14827.</title>
        <authorList>
            <person name="Duangmal K."/>
        </authorList>
    </citation>
    <scope>NUCLEOTIDE SEQUENCE [LARGE SCALE GENOMIC DNA]</scope>
    <source>
        <strain evidence="3 4">JCM 14827</strain>
    </source>
</reference>
<name>A0ABU9AKR1_PSEA5</name>
<gene>
    <name evidence="3" type="ORF">WG925_22280</name>
</gene>
<evidence type="ECO:0000256" key="2">
    <source>
        <dbReference type="ARBA" id="ARBA00023136"/>
    </source>
</evidence>
<organism evidence="3 4">
    <name type="scientific">Pseudonocardia alni subsp. carboxydivorans</name>
    <dbReference type="NCBI Taxonomy" id="415010"/>
    <lineage>
        <taxon>Bacteria</taxon>
        <taxon>Bacillati</taxon>
        <taxon>Actinomycetota</taxon>
        <taxon>Actinomycetes</taxon>
        <taxon>Pseudonocardiales</taxon>
        <taxon>Pseudonocardiaceae</taxon>
        <taxon>Pseudonocardia</taxon>
    </lineage>
</organism>
<dbReference type="SUPFAM" id="SSF54427">
    <property type="entry name" value="NTF2-like"/>
    <property type="match status" value="1"/>
</dbReference>
<dbReference type="EMBL" id="JBBPIX010000014">
    <property type="protein sequence ID" value="MEK6466481.1"/>
    <property type="molecule type" value="Genomic_DNA"/>
</dbReference>
<sequence length="144" mass="15337">MLLLVAAAVLYAAVVRPAQQTGQARVDGLAAARTGVEQVLSYQPASKDADVARARGLVTGDFGRQFDSVLDSVVRPALDRGVGTRTVVTRAGVVSADADRVTALLYFTQEAARTGEPPRTTPGRAEVTVQRVDGRWLVSDLRNF</sequence>
<keyword evidence="4" id="KW-1185">Reference proteome</keyword>
<evidence type="ECO:0008006" key="5">
    <source>
        <dbReference type="Google" id="ProtNLM"/>
    </source>
</evidence>
<dbReference type="InterPro" id="IPR032710">
    <property type="entry name" value="NTF2-like_dom_sf"/>
</dbReference>
<evidence type="ECO:0000313" key="4">
    <source>
        <dbReference type="Proteomes" id="UP001367513"/>
    </source>
</evidence>
<dbReference type="Gene3D" id="3.10.450.50">
    <property type="match status" value="1"/>
</dbReference>
<dbReference type="RefSeq" id="WP_346107835.1">
    <property type="nucleotide sequence ID" value="NZ_BAAAOD010000079.1"/>
</dbReference>
<comment type="subcellular location">
    <subcellularLocation>
        <location evidence="1">Membrane</location>
    </subcellularLocation>
</comment>
<keyword evidence="2" id="KW-0472">Membrane</keyword>
<dbReference type="PANTHER" id="PTHR37042:SF4">
    <property type="entry name" value="OUTER MEMBRANE PROTEIN RV1973"/>
    <property type="match status" value="1"/>
</dbReference>